<feature type="domain" description="Protein kinase" evidence="4">
    <location>
        <begin position="432"/>
        <end position="689"/>
    </location>
</feature>
<dbReference type="GO" id="GO:0005524">
    <property type="term" value="F:ATP binding"/>
    <property type="evidence" value="ECO:0007669"/>
    <property type="project" value="UniProtKB-KW"/>
</dbReference>
<sequence length="759" mass="85708">MIAADHDRMGGVVVVGRRVPMSLLEKIVPVFYSSLHKNAMHSYRQHSFSLSLSLSPSLARVRIMYNSKLSKQDDEAQLREVEILRSLNPDSFRNSARQSYRLPSLKGSDVSNNDDHDDDDDFEPKDNGIINLIDFYPSPTTYHIVLELARGGDVFDRLAGRKTYTEKNARDFARSLFRAVHYIHDRGIAHRDIKPENLLLMGTNDDVRGVRLADFGLARRFLYDGMGMDDGDYDEMTSMSTQCGTPAFVPPEIILGRRYGPKCDMWSAGCTLFMLLSGRPPFSAKKHGKEAMFRSIRAGDFVFYDDDWSNISMSAKKLILGLLNVDTRARLSPREALNSEWMTTKDDVLRRRSLESSLVKIIAKRKLKGAISAVMYAVGGKFWDISASSFMREDLRSEGAVIADVTKVVAAAALTGNDERADHFAFAFDKFYCLHRELQFGKCATVWEGTSIETGRTHAIKEIRREGLTQLEDAAVMNEVSILRSLRHKNIVPLLDFFEAPDRFYLVMEKCNGGDVLDKVASIEHYTEKNACQFSRGLLEGVQFMHSRGIAHRDLKPQNLLLECDADNTSVKICDFGFAKRVHMPQSLTTLCGSLHYVAPELLKNHPYDESADMWSVGVVIFFLLAGYLPFHHRDQNELFKMIRLGKFSFNPAYWSGISEEATAVITHLLDVDPTTRYTSMQALKSDWIIREPLLMKHNLANSLTGIVKESTRLKGVVRSVQWMMRSEDHLDGKSEPLVSSLTVDGVDFDSLSQLANIT</sequence>
<keyword evidence="2" id="KW-0067">ATP-binding</keyword>
<dbReference type="PROSITE" id="PS00108">
    <property type="entry name" value="PROTEIN_KINASE_ST"/>
    <property type="match status" value="2"/>
</dbReference>
<evidence type="ECO:0000313" key="6">
    <source>
        <dbReference type="Proteomes" id="UP001530377"/>
    </source>
</evidence>
<evidence type="ECO:0000256" key="2">
    <source>
        <dbReference type="ARBA" id="ARBA00022840"/>
    </source>
</evidence>
<dbReference type="AlphaFoldDB" id="A0ABD3RUW3"/>
<dbReference type="EMBL" id="JALLPB020000207">
    <property type="protein sequence ID" value="KAL3815280.1"/>
    <property type="molecule type" value="Genomic_DNA"/>
</dbReference>
<keyword evidence="6" id="KW-1185">Reference proteome</keyword>
<dbReference type="Pfam" id="PF00069">
    <property type="entry name" value="Pkinase"/>
    <property type="match status" value="2"/>
</dbReference>
<evidence type="ECO:0000259" key="4">
    <source>
        <dbReference type="PROSITE" id="PS50011"/>
    </source>
</evidence>
<dbReference type="InterPro" id="IPR008271">
    <property type="entry name" value="Ser/Thr_kinase_AS"/>
</dbReference>
<reference evidence="5 6" key="1">
    <citation type="submission" date="2024-10" db="EMBL/GenBank/DDBJ databases">
        <title>Updated reference genomes for cyclostephanoid diatoms.</title>
        <authorList>
            <person name="Roberts W.R."/>
            <person name="Alverson A.J."/>
        </authorList>
    </citation>
    <scope>NUCLEOTIDE SEQUENCE [LARGE SCALE GENOMIC DNA]</scope>
    <source>
        <strain evidence="5 6">AJA228-03</strain>
    </source>
</reference>
<comment type="caution">
    <text evidence="5">The sequence shown here is derived from an EMBL/GenBank/DDBJ whole genome shotgun (WGS) entry which is preliminary data.</text>
</comment>
<dbReference type="InterPro" id="IPR000719">
    <property type="entry name" value="Prot_kinase_dom"/>
</dbReference>
<proteinExistence type="predicted"/>
<dbReference type="PROSITE" id="PS50011">
    <property type="entry name" value="PROTEIN_KINASE_DOM"/>
    <property type="match status" value="2"/>
</dbReference>
<dbReference type="FunFam" id="1.10.510.10:FF:000571">
    <property type="entry name" value="Maternal embryonic leucine zipper kinase"/>
    <property type="match status" value="1"/>
</dbReference>
<dbReference type="PANTHER" id="PTHR24347">
    <property type="entry name" value="SERINE/THREONINE-PROTEIN KINASE"/>
    <property type="match status" value="1"/>
</dbReference>
<dbReference type="SMART" id="SM00220">
    <property type="entry name" value="S_TKc"/>
    <property type="match status" value="2"/>
</dbReference>
<evidence type="ECO:0000313" key="5">
    <source>
        <dbReference type="EMBL" id="KAL3815280.1"/>
    </source>
</evidence>
<dbReference type="CDD" id="cd05117">
    <property type="entry name" value="STKc_CAMK"/>
    <property type="match status" value="1"/>
</dbReference>
<keyword evidence="1" id="KW-0547">Nucleotide-binding</keyword>
<organism evidence="5 6">
    <name type="scientific">Cyclostephanos tholiformis</name>
    <dbReference type="NCBI Taxonomy" id="382380"/>
    <lineage>
        <taxon>Eukaryota</taxon>
        <taxon>Sar</taxon>
        <taxon>Stramenopiles</taxon>
        <taxon>Ochrophyta</taxon>
        <taxon>Bacillariophyta</taxon>
        <taxon>Coscinodiscophyceae</taxon>
        <taxon>Thalassiosirophycidae</taxon>
        <taxon>Stephanodiscales</taxon>
        <taxon>Stephanodiscaceae</taxon>
        <taxon>Cyclostephanos</taxon>
    </lineage>
</organism>
<feature type="region of interest" description="Disordered" evidence="3">
    <location>
        <begin position="103"/>
        <end position="123"/>
    </location>
</feature>
<accession>A0ABD3RUW3</accession>
<protein>
    <recommendedName>
        <fullName evidence="4">Protein kinase domain-containing protein</fullName>
    </recommendedName>
</protein>
<dbReference type="InterPro" id="IPR011009">
    <property type="entry name" value="Kinase-like_dom_sf"/>
</dbReference>
<name>A0ABD3RUW3_9STRA</name>
<evidence type="ECO:0000256" key="3">
    <source>
        <dbReference type="SAM" id="MobiDB-lite"/>
    </source>
</evidence>
<evidence type="ECO:0000256" key="1">
    <source>
        <dbReference type="ARBA" id="ARBA00022741"/>
    </source>
</evidence>
<gene>
    <name evidence="5" type="ORF">ACHAXA_010091</name>
</gene>
<dbReference type="Proteomes" id="UP001530377">
    <property type="component" value="Unassembled WGS sequence"/>
</dbReference>
<dbReference type="Gene3D" id="1.10.510.10">
    <property type="entry name" value="Transferase(Phosphotransferase) domain 1"/>
    <property type="match status" value="2"/>
</dbReference>
<feature type="domain" description="Protein kinase" evidence="4">
    <location>
        <begin position="21"/>
        <end position="342"/>
    </location>
</feature>
<dbReference type="SUPFAM" id="SSF56112">
    <property type="entry name" value="Protein kinase-like (PK-like)"/>
    <property type="match status" value="2"/>
</dbReference>